<dbReference type="PRINTS" id="PR00344">
    <property type="entry name" value="BCTRLSENSOR"/>
</dbReference>
<dbReference type="Gene3D" id="3.30.565.10">
    <property type="entry name" value="Histidine kinase-like ATPase, C-terminal domain"/>
    <property type="match status" value="1"/>
</dbReference>
<dbReference type="CDD" id="cd06225">
    <property type="entry name" value="HAMP"/>
    <property type="match status" value="1"/>
</dbReference>
<reference evidence="13 14" key="1">
    <citation type="submission" date="2018-05" db="EMBL/GenBank/DDBJ databases">
        <title>Genomic Encyclopedia of Type Strains, Phase IV (KMG-IV): sequencing the most valuable type-strain genomes for metagenomic binning, comparative biology and taxonomic classification.</title>
        <authorList>
            <person name="Goeker M."/>
        </authorList>
    </citation>
    <scope>NUCLEOTIDE SEQUENCE [LARGE SCALE GENOMIC DNA]</scope>
    <source>
        <strain evidence="13 14">DSM 103371</strain>
    </source>
</reference>
<dbReference type="Pfam" id="PF00672">
    <property type="entry name" value="HAMP"/>
    <property type="match status" value="1"/>
</dbReference>
<evidence type="ECO:0000256" key="7">
    <source>
        <dbReference type="ARBA" id="ARBA00022741"/>
    </source>
</evidence>
<dbReference type="EMBL" id="QGGV01000001">
    <property type="protein sequence ID" value="PWK58761.1"/>
    <property type="molecule type" value="Genomic_DNA"/>
</dbReference>
<evidence type="ECO:0000256" key="6">
    <source>
        <dbReference type="ARBA" id="ARBA00022679"/>
    </source>
</evidence>
<dbReference type="AlphaFoldDB" id="A0A316GCU0"/>
<evidence type="ECO:0000256" key="3">
    <source>
        <dbReference type="ARBA" id="ARBA00012438"/>
    </source>
</evidence>
<keyword evidence="6" id="KW-0808">Transferase</keyword>
<keyword evidence="10" id="KW-0812">Transmembrane</keyword>
<keyword evidence="9" id="KW-0067">ATP-binding</keyword>
<dbReference type="Proteomes" id="UP000245390">
    <property type="component" value="Unassembled WGS sequence"/>
</dbReference>
<dbReference type="GO" id="GO:0005886">
    <property type="term" value="C:plasma membrane"/>
    <property type="evidence" value="ECO:0007669"/>
    <property type="project" value="UniProtKB-SubCell"/>
</dbReference>
<dbReference type="SMART" id="SM00304">
    <property type="entry name" value="HAMP"/>
    <property type="match status" value="1"/>
</dbReference>
<proteinExistence type="predicted"/>
<dbReference type="InterPro" id="IPR003594">
    <property type="entry name" value="HATPase_dom"/>
</dbReference>
<evidence type="ECO:0000313" key="14">
    <source>
        <dbReference type="Proteomes" id="UP000245390"/>
    </source>
</evidence>
<dbReference type="InterPro" id="IPR003660">
    <property type="entry name" value="HAMP_dom"/>
</dbReference>
<feature type="transmembrane region" description="Helical" evidence="10">
    <location>
        <begin position="34"/>
        <end position="54"/>
    </location>
</feature>
<name>A0A316GCU0_9RHOB</name>
<dbReference type="Gene3D" id="6.10.340.10">
    <property type="match status" value="1"/>
</dbReference>
<dbReference type="PANTHER" id="PTHR44936">
    <property type="entry name" value="SENSOR PROTEIN CREC"/>
    <property type="match status" value="1"/>
</dbReference>
<dbReference type="PROSITE" id="PS50109">
    <property type="entry name" value="HIS_KIN"/>
    <property type="match status" value="1"/>
</dbReference>
<sequence length="310" mass="32890">MLVLGGSLLAILVLPIYAALIADFLTPLTGRRKAVVIVAGGSFLATLVLGWLLWRLILSPVQALAAKAEHIREGGAPDALDHYGTPEIGELAQAVLDMAEVLQSREMAVRGYTDHVTHELKTPLTAIRGAAELLQAEELPPGAQKLVATIAGAEKRAVKLLGAARQIAAARMPEHRGTTRLKDCLPELRGRFGAIRIDVGNQAEPLPLAKSGLMVVLGHLVENAVEAGARQIVLDTGRNGDVPWMTVTDDGPGISTGNARKVFEPFFTTRRDSGGTGMGLAIVQTLLLAHGCLISLEETGGTGTRFRIQF</sequence>
<feature type="domain" description="Histidine kinase" evidence="11">
    <location>
        <begin position="115"/>
        <end position="310"/>
    </location>
</feature>
<keyword evidence="10" id="KW-1133">Transmembrane helix</keyword>
<dbReference type="InterPro" id="IPR005467">
    <property type="entry name" value="His_kinase_dom"/>
</dbReference>
<dbReference type="InterPro" id="IPR036890">
    <property type="entry name" value="HATPase_C_sf"/>
</dbReference>
<keyword evidence="4" id="KW-1003">Cell membrane</keyword>
<dbReference type="Pfam" id="PF00512">
    <property type="entry name" value="HisKA"/>
    <property type="match status" value="1"/>
</dbReference>
<evidence type="ECO:0000259" key="12">
    <source>
        <dbReference type="PROSITE" id="PS50885"/>
    </source>
</evidence>
<dbReference type="SUPFAM" id="SSF55874">
    <property type="entry name" value="ATPase domain of HSP90 chaperone/DNA topoisomerase II/histidine kinase"/>
    <property type="match status" value="1"/>
</dbReference>
<comment type="subcellular location">
    <subcellularLocation>
        <location evidence="2">Cell membrane</location>
        <topology evidence="2">Multi-pass membrane protein</topology>
    </subcellularLocation>
</comment>
<dbReference type="CDD" id="cd00082">
    <property type="entry name" value="HisKA"/>
    <property type="match status" value="1"/>
</dbReference>
<dbReference type="InterPro" id="IPR050980">
    <property type="entry name" value="2C_sensor_his_kinase"/>
</dbReference>
<evidence type="ECO:0000256" key="9">
    <source>
        <dbReference type="ARBA" id="ARBA00022840"/>
    </source>
</evidence>
<dbReference type="SUPFAM" id="SSF47384">
    <property type="entry name" value="Homodimeric domain of signal transducing histidine kinase"/>
    <property type="match status" value="1"/>
</dbReference>
<evidence type="ECO:0000256" key="8">
    <source>
        <dbReference type="ARBA" id="ARBA00022777"/>
    </source>
</evidence>
<keyword evidence="10" id="KW-0472">Membrane</keyword>
<comment type="catalytic activity">
    <reaction evidence="1">
        <text>ATP + protein L-histidine = ADP + protein N-phospho-L-histidine.</text>
        <dbReference type="EC" id="2.7.13.3"/>
    </reaction>
</comment>
<keyword evidence="14" id="KW-1185">Reference proteome</keyword>
<dbReference type="InterPro" id="IPR036097">
    <property type="entry name" value="HisK_dim/P_sf"/>
</dbReference>
<keyword evidence="5" id="KW-0597">Phosphoprotein</keyword>
<dbReference type="PROSITE" id="PS50885">
    <property type="entry name" value="HAMP"/>
    <property type="match status" value="1"/>
</dbReference>
<dbReference type="InterPro" id="IPR004358">
    <property type="entry name" value="Sig_transdc_His_kin-like_C"/>
</dbReference>
<evidence type="ECO:0000256" key="4">
    <source>
        <dbReference type="ARBA" id="ARBA00022475"/>
    </source>
</evidence>
<dbReference type="InterPro" id="IPR003661">
    <property type="entry name" value="HisK_dim/P_dom"/>
</dbReference>
<dbReference type="PANTHER" id="PTHR44936:SF10">
    <property type="entry name" value="SENSOR PROTEIN RSTB"/>
    <property type="match status" value="1"/>
</dbReference>
<dbReference type="EC" id="2.7.13.3" evidence="3"/>
<dbReference type="GO" id="GO:0005524">
    <property type="term" value="F:ATP binding"/>
    <property type="evidence" value="ECO:0007669"/>
    <property type="project" value="UniProtKB-KW"/>
</dbReference>
<evidence type="ECO:0000256" key="10">
    <source>
        <dbReference type="SAM" id="Phobius"/>
    </source>
</evidence>
<evidence type="ECO:0000259" key="11">
    <source>
        <dbReference type="PROSITE" id="PS50109"/>
    </source>
</evidence>
<organism evidence="13 14">
    <name type="scientific">Silicimonas algicola</name>
    <dbReference type="NCBI Taxonomy" id="1826607"/>
    <lineage>
        <taxon>Bacteria</taxon>
        <taxon>Pseudomonadati</taxon>
        <taxon>Pseudomonadota</taxon>
        <taxon>Alphaproteobacteria</taxon>
        <taxon>Rhodobacterales</taxon>
        <taxon>Paracoccaceae</taxon>
    </lineage>
</organism>
<dbReference type="SMART" id="SM00387">
    <property type="entry name" value="HATPase_c"/>
    <property type="match status" value="1"/>
</dbReference>
<evidence type="ECO:0000313" key="13">
    <source>
        <dbReference type="EMBL" id="PWK58761.1"/>
    </source>
</evidence>
<feature type="domain" description="HAMP" evidence="12">
    <location>
        <begin position="55"/>
        <end position="107"/>
    </location>
</feature>
<comment type="caution">
    <text evidence="13">The sequence shown here is derived from an EMBL/GenBank/DDBJ whole genome shotgun (WGS) entry which is preliminary data.</text>
</comment>
<accession>A0A316GCU0</accession>
<dbReference type="Pfam" id="PF02518">
    <property type="entry name" value="HATPase_c"/>
    <property type="match status" value="1"/>
</dbReference>
<evidence type="ECO:0000256" key="5">
    <source>
        <dbReference type="ARBA" id="ARBA00022553"/>
    </source>
</evidence>
<dbReference type="GO" id="GO:0000155">
    <property type="term" value="F:phosphorelay sensor kinase activity"/>
    <property type="evidence" value="ECO:0007669"/>
    <property type="project" value="InterPro"/>
</dbReference>
<dbReference type="SMART" id="SM00388">
    <property type="entry name" value="HisKA"/>
    <property type="match status" value="1"/>
</dbReference>
<keyword evidence="7" id="KW-0547">Nucleotide-binding</keyword>
<protein>
    <recommendedName>
        <fullName evidence="3">histidine kinase</fullName>
        <ecNumber evidence="3">2.7.13.3</ecNumber>
    </recommendedName>
</protein>
<gene>
    <name evidence="13" type="ORF">C8D95_101576</name>
</gene>
<dbReference type="Gene3D" id="1.10.287.130">
    <property type="match status" value="1"/>
</dbReference>
<evidence type="ECO:0000256" key="2">
    <source>
        <dbReference type="ARBA" id="ARBA00004651"/>
    </source>
</evidence>
<evidence type="ECO:0000256" key="1">
    <source>
        <dbReference type="ARBA" id="ARBA00000085"/>
    </source>
</evidence>
<keyword evidence="8 13" id="KW-0418">Kinase</keyword>